<keyword evidence="2" id="KW-0227">DNA damage</keyword>
<dbReference type="PANTHER" id="PTHR15272:SF0">
    <property type="entry name" value="CHROMATIN ASSEMBLY FACTOR 1 SUBUNIT A"/>
    <property type="match status" value="1"/>
</dbReference>
<feature type="domain" description="Chromatin assembly factor 1 subunit Cac1-like C-terminal" evidence="7">
    <location>
        <begin position="421"/>
        <end position="475"/>
    </location>
</feature>
<dbReference type="GO" id="GO:0005634">
    <property type="term" value="C:nucleus"/>
    <property type="evidence" value="ECO:0007669"/>
    <property type="project" value="UniProtKB-SubCell"/>
</dbReference>
<evidence type="ECO:0000256" key="5">
    <source>
        <dbReference type="SAM" id="MobiDB-lite"/>
    </source>
</evidence>
<dbReference type="GeneID" id="28935807"/>
<dbReference type="InterPro" id="IPR022043">
    <property type="entry name" value="CAF1A_DD"/>
</dbReference>
<evidence type="ECO:0000256" key="4">
    <source>
        <dbReference type="ARBA" id="ARBA00023242"/>
    </source>
</evidence>
<dbReference type="Proteomes" id="UP000054454">
    <property type="component" value="Unassembled WGS sequence"/>
</dbReference>
<evidence type="ECO:0000256" key="1">
    <source>
        <dbReference type="ARBA" id="ARBA00004123"/>
    </source>
</evidence>
<comment type="caution">
    <text evidence="8">The sequence shown here is derived from an EMBL/GenBank/DDBJ whole genome shotgun (WGS) entry which is preliminary data.</text>
</comment>
<evidence type="ECO:0000259" key="7">
    <source>
        <dbReference type="Pfam" id="PF21796"/>
    </source>
</evidence>
<sequence length="490" mass="58041">MRTETSESQEREEEGRYRKELRVKKEIERRNEEKKRKAEEKEAKRAKKEAERAKKEEEKAKKEEERARREEERARREEERVKKKAEKEAKDQEKNEAKKKKEEKRENNVEKKPDSQLKLQCFFYKTHPKENTVEIKDCFSSDYEKCFIPFFVKQYALLSDQHAFVRNLDERMTIMKDMDAFLDSDFSIISPIKHLLSLFKTKPVLLFRQPKSHITVKYLLQKYEQSDSTEDLLNKLKIFPMKLLQFKEDVRPPYYGTFSKSSFILTPRNPFKIDKGLFNYDYDSEAEWIEEEEGEDIDNMDDSEEEEEAAALKEDEDDRDFLDDEGESNNTKKKVIVNLIPSVKGLYWQHSNNMDTDDYELFKKFKMNSLLDINLPINPYQDYWSPESNSNNDPKFQNSTVKTNSSVLPPKPSLHFPQDSLPSFLKIIQGSTQTKVLLVETLRQKFSDINKQTIQWKLNTVARRNGKGVNNTWAVDPSVWHSVFGDNQNP</sequence>
<feature type="compositionally biased region" description="Polar residues" evidence="5">
    <location>
        <begin position="386"/>
        <end position="407"/>
    </location>
</feature>
<dbReference type="Pfam" id="PF12253">
    <property type="entry name" value="CAF1A_dimeriz"/>
    <property type="match status" value="1"/>
</dbReference>
<dbReference type="AlphaFoldDB" id="A0A0W4ZN50"/>
<feature type="region of interest" description="Disordered" evidence="5">
    <location>
        <begin position="291"/>
        <end position="327"/>
    </location>
</feature>
<dbReference type="OrthoDB" id="79480at2759"/>
<dbReference type="GO" id="GO:0006281">
    <property type="term" value="P:DNA repair"/>
    <property type="evidence" value="ECO:0007669"/>
    <property type="project" value="UniProtKB-KW"/>
</dbReference>
<keyword evidence="4" id="KW-0539">Nucleus</keyword>
<keyword evidence="3" id="KW-0234">DNA repair</keyword>
<dbReference type="EMBL" id="LFVZ01000004">
    <property type="protein sequence ID" value="KTW29806.1"/>
    <property type="molecule type" value="Genomic_DNA"/>
</dbReference>
<evidence type="ECO:0008006" key="10">
    <source>
        <dbReference type="Google" id="ProtNLM"/>
    </source>
</evidence>
<evidence type="ECO:0000256" key="2">
    <source>
        <dbReference type="ARBA" id="ARBA00022763"/>
    </source>
</evidence>
<comment type="subcellular location">
    <subcellularLocation>
        <location evidence="1">Nucleus</location>
    </subcellularLocation>
</comment>
<feature type="region of interest" description="Disordered" evidence="5">
    <location>
        <begin position="385"/>
        <end position="410"/>
    </location>
</feature>
<proteinExistence type="predicted"/>
<dbReference type="PANTHER" id="PTHR15272">
    <property type="entry name" value="CHROMATIN ASSEMBLY FACTOR 1 SUBUNIT A CAF-1 SUBUNIT A"/>
    <property type="match status" value="1"/>
</dbReference>
<feature type="domain" description="Chromatin assembly factor 1 subunit A dimerization" evidence="6">
    <location>
        <begin position="242"/>
        <end position="309"/>
    </location>
</feature>
<organism evidence="8 9">
    <name type="scientific">Pneumocystis carinii (strain B80)</name>
    <name type="common">Rat pneumocystis pneumonia agent</name>
    <name type="synonym">Pneumocystis carinii f. sp. carinii</name>
    <dbReference type="NCBI Taxonomy" id="1408658"/>
    <lineage>
        <taxon>Eukaryota</taxon>
        <taxon>Fungi</taxon>
        <taxon>Dikarya</taxon>
        <taxon>Ascomycota</taxon>
        <taxon>Taphrinomycotina</taxon>
        <taxon>Pneumocystomycetes</taxon>
        <taxon>Pneumocystaceae</taxon>
        <taxon>Pneumocystis</taxon>
    </lineage>
</organism>
<keyword evidence="9" id="KW-1185">Reference proteome</keyword>
<gene>
    <name evidence="8" type="ORF">T552_01011</name>
</gene>
<dbReference type="Pfam" id="PF21796">
    <property type="entry name" value="Cac1_C"/>
    <property type="match status" value="1"/>
</dbReference>
<protein>
    <recommendedName>
        <fullName evidence="10">Chromatin assembly factor 1 subunit A</fullName>
    </recommendedName>
</protein>
<name>A0A0W4ZN50_PNEC8</name>
<dbReference type="GO" id="GO:0033186">
    <property type="term" value="C:CAF-1 complex"/>
    <property type="evidence" value="ECO:0007669"/>
    <property type="project" value="TreeGrafter"/>
</dbReference>
<evidence type="ECO:0000256" key="3">
    <source>
        <dbReference type="ARBA" id="ARBA00023204"/>
    </source>
</evidence>
<dbReference type="VEuPathDB" id="FungiDB:T552_01011"/>
<dbReference type="InterPro" id="IPR048800">
    <property type="entry name" value="Cac1-like_C"/>
</dbReference>
<accession>A0A0W4ZN50</accession>
<evidence type="ECO:0000259" key="6">
    <source>
        <dbReference type="Pfam" id="PF12253"/>
    </source>
</evidence>
<evidence type="ECO:0000313" key="8">
    <source>
        <dbReference type="EMBL" id="KTW29806.1"/>
    </source>
</evidence>
<dbReference type="RefSeq" id="XP_018226793.1">
    <property type="nucleotide sequence ID" value="XM_018369605.1"/>
</dbReference>
<dbReference type="GO" id="GO:0006334">
    <property type="term" value="P:nucleosome assembly"/>
    <property type="evidence" value="ECO:0007669"/>
    <property type="project" value="TreeGrafter"/>
</dbReference>
<reference evidence="9" key="1">
    <citation type="journal article" date="2016" name="Nat. Commun.">
        <title>Genome analysis of three Pneumocystis species reveals adaptation mechanisms to life exclusively in mammalian hosts.</title>
        <authorList>
            <person name="Ma L."/>
            <person name="Chen Z."/>
            <person name="Huang D.W."/>
            <person name="Kutty G."/>
            <person name="Ishihara M."/>
            <person name="Wang H."/>
            <person name="Abouelleil A."/>
            <person name="Bishop L."/>
            <person name="Davey E."/>
            <person name="Deng R."/>
            <person name="Deng X."/>
            <person name="Fan L."/>
            <person name="Fantoni G."/>
            <person name="Fitzgerald M."/>
            <person name="Gogineni E."/>
            <person name="Goldberg J.M."/>
            <person name="Handley G."/>
            <person name="Hu X."/>
            <person name="Huber C."/>
            <person name="Jiao X."/>
            <person name="Jones K."/>
            <person name="Levin J.Z."/>
            <person name="Liu Y."/>
            <person name="Macdonald P."/>
            <person name="Melnikov A."/>
            <person name="Raley C."/>
            <person name="Sassi M."/>
            <person name="Sherman B.T."/>
            <person name="Song X."/>
            <person name="Sykes S."/>
            <person name="Tran B."/>
            <person name="Walsh L."/>
            <person name="Xia Y."/>
            <person name="Yang J."/>
            <person name="Young S."/>
            <person name="Zeng Q."/>
            <person name="Zheng X."/>
            <person name="Stephens R."/>
            <person name="Nusbaum C."/>
            <person name="Birren B.W."/>
            <person name="Azadi P."/>
            <person name="Lempicki R.A."/>
            <person name="Cuomo C.A."/>
            <person name="Kovacs J.A."/>
        </authorList>
    </citation>
    <scope>NUCLEOTIDE SEQUENCE [LARGE SCALE GENOMIC DNA]</scope>
    <source>
        <strain evidence="9">B80</strain>
    </source>
</reference>
<feature type="region of interest" description="Disordered" evidence="5">
    <location>
        <begin position="1"/>
        <end position="112"/>
    </location>
</feature>
<evidence type="ECO:0000313" key="9">
    <source>
        <dbReference type="Proteomes" id="UP000054454"/>
    </source>
</evidence>